<proteinExistence type="inferred from homology"/>
<dbReference type="AlphaFoldDB" id="A0A158M2V3"/>
<dbReference type="PATRIC" id="fig|1331206.3.peg.2545"/>
<dbReference type="RefSeq" id="WP_005017793.1">
    <property type="nucleotide sequence ID" value="NZ_JFZZ01000099.1"/>
</dbReference>
<evidence type="ECO:0000313" key="2">
    <source>
        <dbReference type="EMBL" id="KAK89416.1"/>
    </source>
</evidence>
<sequence length="334" mass="35614">MQPNKPHSGVKHLVAAALATAATWAPLSASLAAYPEKPIVIVVPFSPGGSTDQIGRFVAEHLQKQLKTPVVVENKPGANGTVGNGYVARAKPDGYTLLIGGTDIAASPFLYKNLPYDPKDFIPLGLAAEFPFVMLTSKKKGITTVQQFVDYAKKNPDKVSFSSAGMGNSTHLAGETFKKSAGLDGMLHVPFNGSPQALTAVISGQVDTVFDTAITAVPMVTGGQANALAVIAQQRLALLPDVPTMTELNYTEFSKLVPWSWKGVFAPAGMPPEVVKQLRASLAALVTDPTYKQRIENAASLTVPPKSPEELEKFLADQRVGWERVIKEAQVQPQ</sequence>
<name>A0A158M2V3_9BORD</name>
<dbReference type="GeneID" id="93121549"/>
<dbReference type="STRING" id="35814.BBB42_01280"/>
<evidence type="ECO:0000313" key="3">
    <source>
        <dbReference type="Proteomes" id="UP000026682"/>
    </source>
</evidence>
<dbReference type="Gene3D" id="3.40.190.150">
    <property type="entry name" value="Bordetella uptake gene, domain 1"/>
    <property type="match status" value="1"/>
</dbReference>
<protein>
    <submittedName>
        <fullName evidence="2">Tripartite tricarboxylate transporter family receptor</fullName>
    </submittedName>
</protein>
<comment type="caution">
    <text evidence="2">The sequence shown here is derived from an EMBL/GenBank/DDBJ whole genome shotgun (WGS) entry which is preliminary data.</text>
</comment>
<dbReference type="Gene3D" id="3.40.190.10">
    <property type="entry name" value="Periplasmic binding protein-like II"/>
    <property type="match status" value="1"/>
</dbReference>
<dbReference type="Pfam" id="PF03401">
    <property type="entry name" value="TctC"/>
    <property type="match status" value="1"/>
</dbReference>
<dbReference type="SUPFAM" id="SSF53850">
    <property type="entry name" value="Periplasmic binding protein-like II"/>
    <property type="match status" value="1"/>
</dbReference>
<dbReference type="InterPro" id="IPR042100">
    <property type="entry name" value="Bug_dom1"/>
</dbReference>
<dbReference type="PANTHER" id="PTHR42928:SF5">
    <property type="entry name" value="BLR1237 PROTEIN"/>
    <property type="match status" value="1"/>
</dbReference>
<accession>A0A158M2V3</accession>
<dbReference type="InterPro" id="IPR005064">
    <property type="entry name" value="BUG"/>
</dbReference>
<keyword evidence="2" id="KW-0675">Receptor</keyword>
<dbReference type="CDD" id="cd07012">
    <property type="entry name" value="PBP2_Bug_TTT"/>
    <property type="match status" value="1"/>
</dbReference>
<dbReference type="Proteomes" id="UP000026682">
    <property type="component" value="Unassembled WGS sequence"/>
</dbReference>
<organism evidence="2 3">
    <name type="scientific">Bordetella holmesii CDC-H585-BH</name>
    <dbReference type="NCBI Taxonomy" id="1331206"/>
    <lineage>
        <taxon>Bacteria</taxon>
        <taxon>Pseudomonadati</taxon>
        <taxon>Pseudomonadota</taxon>
        <taxon>Betaproteobacteria</taxon>
        <taxon>Burkholderiales</taxon>
        <taxon>Alcaligenaceae</taxon>
        <taxon>Bordetella</taxon>
    </lineage>
</organism>
<dbReference type="EMBL" id="JFZZ01000099">
    <property type="protein sequence ID" value="KAK89416.1"/>
    <property type="molecule type" value="Genomic_DNA"/>
</dbReference>
<evidence type="ECO:0000256" key="1">
    <source>
        <dbReference type="ARBA" id="ARBA00006987"/>
    </source>
</evidence>
<dbReference type="PANTHER" id="PTHR42928">
    <property type="entry name" value="TRICARBOXYLATE-BINDING PROTEIN"/>
    <property type="match status" value="1"/>
</dbReference>
<dbReference type="PIRSF" id="PIRSF017082">
    <property type="entry name" value="YflP"/>
    <property type="match status" value="1"/>
</dbReference>
<gene>
    <name evidence="2" type="ORF">L497_3317</name>
</gene>
<reference evidence="2 3" key="1">
    <citation type="submission" date="2014-03" db="EMBL/GenBank/DDBJ databases">
        <title>Genome sequence of Bordetella holmseii.</title>
        <authorList>
            <person name="Harvill E."/>
            <person name="Goodfield L.L."/>
            <person name="Ivanov Y."/>
            <person name="Meyer J.A."/>
            <person name="Newth C."/>
            <person name="Cassiday P."/>
            <person name="Tondella M.L."/>
            <person name="Liao P."/>
            <person name="Zimmerman J."/>
            <person name="Meert K."/>
            <person name="Wessel D."/>
            <person name="Berger J."/>
            <person name="Dean J.M."/>
            <person name="Holubkov R."/>
            <person name="Burr J."/>
            <person name="Liu T."/>
            <person name="Brinkac L.M."/>
            <person name="Sanka R."/>
            <person name="Kim M."/>
            <person name="Losada L."/>
        </authorList>
    </citation>
    <scope>NUCLEOTIDE SEQUENCE [LARGE SCALE GENOMIC DNA]</scope>
    <source>
        <strain evidence="2 3">CDC-H585-BH</strain>
    </source>
</reference>
<comment type="similarity">
    <text evidence="1">Belongs to the UPF0065 (bug) family.</text>
</comment>